<dbReference type="KEGG" id="sgy:Sgly_2336"/>
<dbReference type="RefSeq" id="WP_013625489.1">
    <property type="nucleotide sequence ID" value="NC_015172.1"/>
</dbReference>
<dbReference type="GO" id="GO:0051301">
    <property type="term" value="P:cell division"/>
    <property type="evidence" value="ECO:0007669"/>
    <property type="project" value="InterPro"/>
</dbReference>
<dbReference type="PANTHER" id="PTHR30474">
    <property type="entry name" value="CELL CYCLE PROTEIN"/>
    <property type="match status" value="1"/>
</dbReference>
<feature type="transmembrane region" description="Helical" evidence="6">
    <location>
        <begin position="33"/>
        <end position="52"/>
    </location>
</feature>
<feature type="transmembrane region" description="Helical" evidence="6">
    <location>
        <begin position="354"/>
        <end position="375"/>
    </location>
</feature>
<evidence type="ECO:0000313" key="8">
    <source>
        <dbReference type="Proteomes" id="UP000007488"/>
    </source>
</evidence>
<gene>
    <name evidence="7" type="ordered locus">Sgly_2336</name>
</gene>
<keyword evidence="4 6" id="KW-1133">Transmembrane helix</keyword>
<dbReference type="Pfam" id="PF01098">
    <property type="entry name" value="FTSW_RODA_SPOVE"/>
    <property type="match status" value="1"/>
</dbReference>
<feature type="transmembrane region" description="Helical" evidence="6">
    <location>
        <begin position="117"/>
        <end position="136"/>
    </location>
</feature>
<name>F0SUQ8_SYNGF</name>
<dbReference type="AlphaFoldDB" id="F0SUQ8"/>
<evidence type="ECO:0000256" key="5">
    <source>
        <dbReference type="ARBA" id="ARBA00023136"/>
    </source>
</evidence>
<evidence type="ECO:0000256" key="3">
    <source>
        <dbReference type="ARBA" id="ARBA00022960"/>
    </source>
</evidence>
<proteinExistence type="predicted"/>
<keyword evidence="2 6" id="KW-0812">Transmembrane</keyword>
<keyword evidence="5 6" id="KW-0472">Membrane</keyword>
<evidence type="ECO:0000256" key="4">
    <source>
        <dbReference type="ARBA" id="ARBA00022989"/>
    </source>
</evidence>
<dbReference type="PANTHER" id="PTHR30474:SF3">
    <property type="entry name" value="PEPTIDOGLYCAN GLYCOSYLTRANSFERASE RODA"/>
    <property type="match status" value="1"/>
</dbReference>
<feature type="transmembrane region" description="Helical" evidence="6">
    <location>
        <begin position="59"/>
        <end position="79"/>
    </location>
</feature>
<comment type="subcellular location">
    <subcellularLocation>
        <location evidence="1">Membrane</location>
        <topology evidence="1">Multi-pass membrane protein</topology>
    </subcellularLocation>
</comment>
<dbReference type="InterPro" id="IPR001182">
    <property type="entry name" value="FtsW/RodA"/>
</dbReference>
<dbReference type="GO" id="GO:0032153">
    <property type="term" value="C:cell division site"/>
    <property type="evidence" value="ECO:0007669"/>
    <property type="project" value="TreeGrafter"/>
</dbReference>
<feature type="transmembrane region" description="Helical" evidence="6">
    <location>
        <begin position="196"/>
        <end position="228"/>
    </location>
</feature>
<evidence type="ECO:0000256" key="6">
    <source>
        <dbReference type="SAM" id="Phobius"/>
    </source>
</evidence>
<reference evidence="8" key="2">
    <citation type="submission" date="2011-02" db="EMBL/GenBank/DDBJ databases">
        <title>The complete genome of Syntrophobotulus glycolicus DSM 8271.</title>
        <authorList>
            <person name="Lucas S."/>
            <person name="Copeland A."/>
            <person name="Lapidus A."/>
            <person name="Bruce D."/>
            <person name="Goodwin L."/>
            <person name="Pitluck S."/>
            <person name="Kyrpides N."/>
            <person name="Mavromatis K."/>
            <person name="Pagani I."/>
            <person name="Ivanova N."/>
            <person name="Mikhailova N."/>
            <person name="Chertkov O."/>
            <person name="Held B."/>
            <person name="Detter J.C."/>
            <person name="Tapia R."/>
            <person name="Han C."/>
            <person name="Land M."/>
            <person name="Hauser L."/>
            <person name="Markowitz V."/>
            <person name="Cheng J.-F."/>
            <person name="Hugenholtz P."/>
            <person name="Woyke T."/>
            <person name="Wu D."/>
            <person name="Spring S."/>
            <person name="Schroeder M."/>
            <person name="Brambilla E."/>
            <person name="Klenk H.-P."/>
            <person name="Eisen J.A."/>
        </authorList>
    </citation>
    <scope>NUCLEOTIDE SEQUENCE [LARGE SCALE GENOMIC DNA]</scope>
    <source>
        <strain evidence="8">DSM 8271 / FlGlyR</strain>
    </source>
</reference>
<reference evidence="7 8" key="1">
    <citation type="journal article" date="2011" name="Stand. Genomic Sci.">
        <title>Complete genome sequence of Syntrophobotulus glycolicus type strain (FlGlyR).</title>
        <authorList>
            <person name="Han C."/>
            <person name="Mwirichia R."/>
            <person name="Chertkov O."/>
            <person name="Held B."/>
            <person name="Lapidus A."/>
            <person name="Nolan M."/>
            <person name="Lucas S."/>
            <person name="Hammon N."/>
            <person name="Deshpande S."/>
            <person name="Cheng J.F."/>
            <person name="Tapia R."/>
            <person name="Goodwin L."/>
            <person name="Pitluck S."/>
            <person name="Huntemann M."/>
            <person name="Liolios K."/>
            <person name="Ivanova N."/>
            <person name="Pagani I."/>
            <person name="Mavromatis K."/>
            <person name="Ovchinikova G."/>
            <person name="Pati A."/>
            <person name="Chen A."/>
            <person name="Palaniappan K."/>
            <person name="Land M."/>
            <person name="Hauser L."/>
            <person name="Brambilla E.M."/>
            <person name="Rohde M."/>
            <person name="Spring S."/>
            <person name="Sikorski J."/>
            <person name="Goker M."/>
            <person name="Woyke T."/>
            <person name="Bristow J."/>
            <person name="Eisen J.A."/>
            <person name="Markowitz V."/>
            <person name="Hugenholtz P."/>
            <person name="Kyrpides N.C."/>
            <person name="Klenk H.P."/>
            <person name="Detter J.C."/>
        </authorList>
    </citation>
    <scope>NUCLEOTIDE SEQUENCE [LARGE SCALE GENOMIC DNA]</scope>
    <source>
        <strain evidence="8">DSM 8271 / FlGlyR</strain>
    </source>
</reference>
<keyword evidence="3" id="KW-0133">Cell shape</keyword>
<protein>
    <submittedName>
        <fullName evidence="7">Cell elongation-specific peptidoglycan biosynthesis regulator RodA</fullName>
    </submittedName>
</protein>
<evidence type="ECO:0000256" key="2">
    <source>
        <dbReference type="ARBA" id="ARBA00022692"/>
    </source>
</evidence>
<dbReference type="GO" id="GO:0008360">
    <property type="term" value="P:regulation of cell shape"/>
    <property type="evidence" value="ECO:0007669"/>
    <property type="project" value="UniProtKB-KW"/>
</dbReference>
<dbReference type="GO" id="GO:0015648">
    <property type="term" value="F:lipid-linked peptidoglycan transporter activity"/>
    <property type="evidence" value="ECO:0007669"/>
    <property type="project" value="TreeGrafter"/>
</dbReference>
<dbReference type="EMBL" id="CP002547">
    <property type="protein sequence ID" value="ADY56624.1"/>
    <property type="molecule type" value="Genomic_DNA"/>
</dbReference>
<dbReference type="GO" id="GO:0005886">
    <property type="term" value="C:plasma membrane"/>
    <property type="evidence" value="ECO:0007669"/>
    <property type="project" value="TreeGrafter"/>
</dbReference>
<sequence>MRNSIIFRFLTLLILWVGLGVLKLNGNAVPENIWQAVVFSLLVLLGLILELTRKSREDFLILPVVQTILVIGLVFLVRIDPELAGAQFFWANLGHITYYFILFGIKDYSKLGQYQYLWGLLALILLLVTLVFGFSINGSTSWIKIGGIGLEPEELVKVTLLLFLAGYLDQKKELLSIGTVQFGRLSLPDKKAIGPFAMLSFLVLALLAAQKSLGTAMVFFFFILLMIYMVTERKIYLIMSLPLIALTGTAGYFLFSHVRLRFSVWLNPWLSSSGGGYQISQSLFAISGGYVTGTGLGNGIGAFQIPASSTDFIFSVIAEETGFMGAMALISLYIIVVMRAFTVSMRAPDRFGRILAGGIGIIIAIESLIILAGVTKLLPLTGIPLPWVSYGGSSMLVHFLLLGILANISRHTGRRIADAAKGKQVKAI</sequence>
<keyword evidence="8" id="KW-1185">Reference proteome</keyword>
<evidence type="ECO:0000256" key="1">
    <source>
        <dbReference type="ARBA" id="ARBA00004141"/>
    </source>
</evidence>
<dbReference type="Proteomes" id="UP000007488">
    <property type="component" value="Chromosome"/>
</dbReference>
<organism evidence="7 8">
    <name type="scientific">Syntrophobotulus glycolicus (strain DSM 8271 / FlGlyR)</name>
    <dbReference type="NCBI Taxonomy" id="645991"/>
    <lineage>
        <taxon>Bacteria</taxon>
        <taxon>Bacillati</taxon>
        <taxon>Bacillota</taxon>
        <taxon>Clostridia</taxon>
        <taxon>Eubacteriales</taxon>
        <taxon>Desulfitobacteriaceae</taxon>
        <taxon>Syntrophobotulus</taxon>
    </lineage>
</organism>
<dbReference type="OrthoDB" id="9812661at2"/>
<evidence type="ECO:0000313" key="7">
    <source>
        <dbReference type="EMBL" id="ADY56624.1"/>
    </source>
</evidence>
<feature type="transmembrane region" description="Helical" evidence="6">
    <location>
        <begin position="322"/>
        <end position="342"/>
    </location>
</feature>
<feature type="transmembrane region" description="Helical" evidence="6">
    <location>
        <begin position="235"/>
        <end position="255"/>
    </location>
</feature>
<dbReference type="HOGENOM" id="CLU_029243_3_0_9"/>
<dbReference type="STRING" id="645991.Sgly_2336"/>
<feature type="transmembrane region" description="Helical" evidence="6">
    <location>
        <begin position="85"/>
        <end position="105"/>
    </location>
</feature>
<feature type="transmembrane region" description="Helical" evidence="6">
    <location>
        <begin position="387"/>
        <end position="406"/>
    </location>
</feature>
<accession>F0SUQ8</accession>
<dbReference type="eggNOG" id="COG0772">
    <property type="taxonomic scope" value="Bacteria"/>
</dbReference>